<feature type="transmembrane region" description="Helical" evidence="5">
    <location>
        <begin position="66"/>
        <end position="85"/>
    </location>
</feature>
<dbReference type="Gene3D" id="1.20.1250.20">
    <property type="entry name" value="MFS general substrate transporter like domains"/>
    <property type="match status" value="1"/>
</dbReference>
<gene>
    <name evidence="7" type="ORF">FAD_0796</name>
    <name evidence="8" type="ORF">HLB00_02130</name>
</gene>
<dbReference type="Pfam" id="PF07690">
    <property type="entry name" value="MFS_1"/>
    <property type="match status" value="1"/>
</dbReference>
<feature type="transmembrane region" description="Helical" evidence="5">
    <location>
        <begin position="217"/>
        <end position="237"/>
    </location>
</feature>
<dbReference type="EMBL" id="JABGBP010000061">
    <property type="protein sequence ID" value="NOL59631.1"/>
    <property type="molecule type" value="Genomic_DNA"/>
</dbReference>
<feature type="transmembrane region" description="Helical" evidence="5">
    <location>
        <begin position="124"/>
        <end position="148"/>
    </location>
</feature>
<dbReference type="RefSeq" id="WP_009887896.1">
    <property type="nucleotide sequence ID" value="NZ_CP015363.1"/>
</dbReference>
<dbReference type="GO" id="GO:0046943">
    <property type="term" value="F:carboxylic acid transmembrane transporter activity"/>
    <property type="evidence" value="ECO:0007669"/>
    <property type="project" value="TreeGrafter"/>
</dbReference>
<keyword evidence="2 5" id="KW-0812">Transmembrane</keyword>
<keyword evidence="3 5" id="KW-1133">Transmembrane helix</keyword>
<keyword evidence="9" id="KW-1185">Reference proteome</keyword>
<evidence type="ECO:0000313" key="8">
    <source>
        <dbReference type="EMBL" id="NOL59631.1"/>
    </source>
</evidence>
<dbReference type="InterPro" id="IPR036259">
    <property type="entry name" value="MFS_trans_sf"/>
</dbReference>
<reference evidence="8 10" key="2">
    <citation type="submission" date="2020-05" db="EMBL/GenBank/DDBJ databases">
        <authorList>
            <person name="Zhang R."/>
        </authorList>
    </citation>
    <scope>NUCLEOTIDE SEQUENCE [LARGE SCALE GENOMIC DNA]</scope>
    <source>
        <strain evidence="8 10">DSM 28986</strain>
    </source>
</reference>
<feature type="transmembrane region" description="Helical" evidence="5">
    <location>
        <begin position="249"/>
        <end position="269"/>
    </location>
</feature>
<evidence type="ECO:0000313" key="7">
    <source>
        <dbReference type="EMBL" id="ARD84698.1"/>
    </source>
</evidence>
<dbReference type="OrthoDB" id="117970at2157"/>
<dbReference type="EMBL" id="CP015363">
    <property type="protein sequence ID" value="ARD84698.1"/>
    <property type="molecule type" value="Genomic_DNA"/>
</dbReference>
<dbReference type="GeneID" id="16026016"/>
<dbReference type="InterPro" id="IPR011701">
    <property type="entry name" value="MFS"/>
</dbReference>
<dbReference type="InterPro" id="IPR020846">
    <property type="entry name" value="MFS_dom"/>
</dbReference>
<dbReference type="PROSITE" id="PS50850">
    <property type="entry name" value="MFS"/>
    <property type="match status" value="1"/>
</dbReference>
<evidence type="ECO:0000256" key="2">
    <source>
        <dbReference type="ARBA" id="ARBA00022692"/>
    </source>
</evidence>
<dbReference type="AlphaFoldDB" id="A0A1V0N3H7"/>
<dbReference type="STRING" id="74969.FAD_0796"/>
<accession>A0A1V0N3H7</accession>
<evidence type="ECO:0000256" key="5">
    <source>
        <dbReference type="SAM" id="Phobius"/>
    </source>
</evidence>
<keyword evidence="4 5" id="KW-0472">Membrane</keyword>
<dbReference type="GeneID" id="31676298"/>
<dbReference type="Proteomes" id="UP000192050">
    <property type="component" value="Chromosome"/>
</dbReference>
<reference evidence="7 9" key="1">
    <citation type="submission" date="2011-10" db="EMBL/GenBank/DDBJ databases">
        <title>Metabolic and evolutionary patterns in the extreme acidophile Ferroplasma acidiphilum.</title>
        <authorList>
            <person name="Golyshina O.V."/>
            <person name="Kozyavkin S.A."/>
            <person name="Tatusov R.L."/>
            <person name="Slesarev A.I."/>
            <person name="Golyshin P.N."/>
        </authorList>
    </citation>
    <scope>NUCLEOTIDE SEQUENCE [LARGE SCALE GENOMIC DNA]</scope>
    <source>
        <strain evidence="7">Berkeley</strain>
        <strain evidence="9">Y</strain>
    </source>
</reference>
<evidence type="ECO:0000313" key="9">
    <source>
        <dbReference type="Proteomes" id="UP000192050"/>
    </source>
</evidence>
<feature type="transmembrane region" description="Helical" evidence="5">
    <location>
        <begin position="337"/>
        <end position="356"/>
    </location>
</feature>
<name>A0A1V0N3H7_9ARCH</name>
<evidence type="ECO:0000256" key="4">
    <source>
        <dbReference type="ARBA" id="ARBA00023136"/>
    </source>
</evidence>
<dbReference type="Proteomes" id="UP000546917">
    <property type="component" value="Unassembled WGS sequence"/>
</dbReference>
<evidence type="ECO:0000256" key="1">
    <source>
        <dbReference type="ARBA" id="ARBA00004141"/>
    </source>
</evidence>
<organism evidence="7 9">
    <name type="scientific">Ferroplasma acidiphilum</name>
    <dbReference type="NCBI Taxonomy" id="74969"/>
    <lineage>
        <taxon>Archaea</taxon>
        <taxon>Methanobacteriati</taxon>
        <taxon>Thermoplasmatota</taxon>
        <taxon>Thermoplasmata</taxon>
        <taxon>Thermoplasmatales</taxon>
        <taxon>Ferroplasmaceae</taxon>
        <taxon>Ferroplasma</taxon>
    </lineage>
</organism>
<evidence type="ECO:0000256" key="3">
    <source>
        <dbReference type="ARBA" id="ARBA00022989"/>
    </source>
</evidence>
<comment type="subcellular location">
    <subcellularLocation>
        <location evidence="1">Membrane</location>
        <topology evidence="1">Multi-pass membrane protein</topology>
    </subcellularLocation>
</comment>
<sequence length="400" mass="43926">MLMSSASGLTFWGIVATLGPLAAAGSIIGVLPHSYKVLVLLIGPLFVPFGNFTMGILTDRIGRKKIFLITMIMYGIGIVIISLSYTFIPLIIGLMLAEFGVGGEEIPSLSLVSEDSPISQRAKWLTIISDFDNIGSAIIAGLFLVLVTSFADRVVLLLAASFLIIVMIFSRLSLPESFKWENIHGKVENSIKTRSSLYIDSAGETVKKPSYTLTLSVLMAMAISQYTTFGLMAYIIGPYEFPGVFTDDMIIFVALLGASVAGFIAAPLITRGRKKYTLYSYGLGFISTVAIFLVIPLLNNVLIFYPLLFFNMMMSEFAWASRTTLEPELSPTRIRGIFMGTVRLAPMIVYPLLVYLTSNVSIRVFIIINVGLWLLGFIAAIVWHHYGIETAKVNIDYPEA</sequence>
<feature type="transmembrane region" description="Helical" evidence="5">
    <location>
        <begin position="276"/>
        <end position="297"/>
    </location>
</feature>
<evidence type="ECO:0000313" key="10">
    <source>
        <dbReference type="Proteomes" id="UP000546917"/>
    </source>
</evidence>
<evidence type="ECO:0000259" key="6">
    <source>
        <dbReference type="PROSITE" id="PS50850"/>
    </source>
</evidence>
<dbReference type="PANTHER" id="PTHR23508">
    <property type="entry name" value="CARBOXYLIC ACID TRANSPORTER PROTEIN HOMOLOG"/>
    <property type="match status" value="1"/>
</dbReference>
<feature type="transmembrane region" description="Helical" evidence="5">
    <location>
        <begin position="362"/>
        <end position="383"/>
    </location>
</feature>
<feature type="domain" description="Major facilitator superfamily (MFS) profile" evidence="6">
    <location>
        <begin position="1"/>
        <end position="388"/>
    </location>
</feature>
<dbReference type="KEGG" id="fai:FAD_0796"/>
<protein>
    <submittedName>
        <fullName evidence="8">MFS transporter</fullName>
    </submittedName>
    <submittedName>
        <fullName evidence="7">Major facilitator superfamily permease</fullName>
    </submittedName>
</protein>
<dbReference type="SUPFAM" id="SSF103473">
    <property type="entry name" value="MFS general substrate transporter"/>
    <property type="match status" value="1"/>
</dbReference>
<proteinExistence type="predicted"/>
<dbReference type="PANTHER" id="PTHR23508:SF10">
    <property type="entry name" value="CARBOXYLIC ACID TRANSPORTER PROTEIN HOMOLOG"/>
    <property type="match status" value="1"/>
</dbReference>
<feature type="transmembrane region" description="Helical" evidence="5">
    <location>
        <begin position="34"/>
        <end position="54"/>
    </location>
</feature>
<dbReference type="GO" id="GO:0005886">
    <property type="term" value="C:plasma membrane"/>
    <property type="evidence" value="ECO:0007669"/>
    <property type="project" value="TreeGrafter"/>
</dbReference>
<feature type="transmembrane region" description="Helical" evidence="5">
    <location>
        <begin position="154"/>
        <end position="174"/>
    </location>
</feature>